<evidence type="ECO:0000256" key="3">
    <source>
        <dbReference type="ARBA" id="ARBA00023239"/>
    </source>
</evidence>
<dbReference type="NCBIfam" id="NF002739">
    <property type="entry name" value="PRK02714.1"/>
    <property type="match status" value="1"/>
</dbReference>
<keyword evidence="3 4" id="KW-0456">Lyase</keyword>
<dbReference type="Pfam" id="PF21508">
    <property type="entry name" value="MenC_N"/>
    <property type="match status" value="1"/>
</dbReference>
<dbReference type="HAMAP" id="MF_00470">
    <property type="entry name" value="MenC_1"/>
    <property type="match status" value="1"/>
</dbReference>
<feature type="active site" description="Proton acceptor" evidence="4">
    <location>
        <position position="242"/>
    </location>
</feature>
<feature type="binding site" evidence="4">
    <location>
        <position position="193"/>
    </location>
    <ligand>
        <name>Mg(2+)</name>
        <dbReference type="ChEBI" id="CHEBI:18420"/>
    </ligand>
</feature>
<feature type="domain" description="Mandelate racemase/muconate lactonizing enzyme C-terminal" evidence="6">
    <location>
        <begin position="118"/>
        <end position="214"/>
    </location>
</feature>
<accession>A0A951Q7F1</accession>
<dbReference type="SFLD" id="SFLDG00180">
    <property type="entry name" value="muconate_cycloisomerase"/>
    <property type="match status" value="1"/>
</dbReference>
<dbReference type="Pfam" id="PF13378">
    <property type="entry name" value="MR_MLE_C"/>
    <property type="match status" value="1"/>
</dbReference>
<dbReference type="GO" id="GO:0042372">
    <property type="term" value="P:phylloquinone biosynthetic process"/>
    <property type="evidence" value="ECO:0007669"/>
    <property type="project" value="UniProtKB-UniRule"/>
</dbReference>
<comment type="similarity">
    <text evidence="4">Belongs to the mandelate racemase/muconate lactonizing enzyme family. MenC type 1 subfamily.</text>
</comment>
<evidence type="ECO:0000313" key="8">
    <source>
        <dbReference type="Proteomes" id="UP000757435"/>
    </source>
</evidence>
<comment type="cofactor">
    <cofactor evidence="4">
        <name>a divalent metal cation</name>
        <dbReference type="ChEBI" id="CHEBI:60240"/>
    </cofactor>
</comment>
<dbReference type="EC" id="4.2.1.113" evidence="4 5"/>
<sequence>MHSARLELRSYRRPFRQPLKTYHGLWSLREGIVLKLTDDEGRVGWGEIAPIVEFGTESMGQAIQFCRSLPQITPELIEQIPGEFPACQFGLESAWETLTTNGAIAHDFTQCHLLPSGANAMLTWQPLWQAGARTFKWKIGVAPLNEELNLLENLFGALPAGAQLRLDANGGLSWEAACEWLQVCDRYPVEFLEQPLPPDQLSEMLQLRDRYTTPIALDESVTTLDQLEFCHQQGWRGIFVIKAAIAGSPTRLRQICQECQLDVVWSSAFETAIARQYILNTLIPSLPLSERAIGFGVKSWFANSVLDQPEFEEIWRSLEPVSARG</sequence>
<dbReference type="InterPro" id="IPR010196">
    <property type="entry name" value="OSB_synthase_MenC1"/>
</dbReference>
<evidence type="ECO:0000256" key="1">
    <source>
        <dbReference type="ARBA" id="ARBA00022723"/>
    </source>
</evidence>
<gene>
    <name evidence="4" type="primary">menC</name>
    <name evidence="7" type="ORF">KME15_01280</name>
</gene>
<feature type="binding site" evidence="4">
    <location>
        <position position="167"/>
    </location>
    <ligand>
        <name>Mg(2+)</name>
        <dbReference type="ChEBI" id="CHEBI:18420"/>
    </ligand>
</feature>
<dbReference type="NCBIfam" id="TIGR01927">
    <property type="entry name" value="menC_gam_Gplu"/>
    <property type="match status" value="1"/>
</dbReference>
<dbReference type="SFLD" id="SFLDF00009">
    <property type="entry name" value="o-succinylbenzoate_synthase"/>
    <property type="match status" value="1"/>
</dbReference>
<proteinExistence type="inferred from homology"/>
<comment type="catalytic activity">
    <reaction evidence="4">
        <text>(1R,6R)-6-hydroxy-2-succinyl-cyclohexa-2,4-diene-1-carboxylate = 2-succinylbenzoate + H2O</text>
        <dbReference type="Rhea" id="RHEA:10196"/>
        <dbReference type="ChEBI" id="CHEBI:15377"/>
        <dbReference type="ChEBI" id="CHEBI:18325"/>
        <dbReference type="ChEBI" id="CHEBI:58689"/>
        <dbReference type="EC" id="4.2.1.113"/>
    </reaction>
</comment>
<dbReference type="SUPFAM" id="SSF54826">
    <property type="entry name" value="Enolase N-terminal domain-like"/>
    <property type="match status" value="1"/>
</dbReference>
<keyword evidence="1 4" id="KW-0479">Metal-binding</keyword>
<organism evidence="7 8">
    <name type="scientific">Drouetiella hepatica Uher 2000/2452</name>
    <dbReference type="NCBI Taxonomy" id="904376"/>
    <lineage>
        <taxon>Bacteria</taxon>
        <taxon>Bacillati</taxon>
        <taxon>Cyanobacteriota</taxon>
        <taxon>Cyanophyceae</taxon>
        <taxon>Oculatellales</taxon>
        <taxon>Oculatellaceae</taxon>
        <taxon>Drouetiella</taxon>
    </lineage>
</organism>
<dbReference type="SMART" id="SM00922">
    <property type="entry name" value="MR_MLE"/>
    <property type="match status" value="1"/>
</dbReference>
<dbReference type="InterPro" id="IPR036849">
    <property type="entry name" value="Enolase-like_C_sf"/>
</dbReference>
<dbReference type="InterPro" id="IPR029065">
    <property type="entry name" value="Enolase_C-like"/>
</dbReference>
<dbReference type="InterPro" id="IPR013342">
    <property type="entry name" value="Mandelate_racemase_C"/>
</dbReference>
<comment type="pathway">
    <text evidence="4">Cofactor biosynthesis; phylloquinone biosynthesis.</text>
</comment>
<dbReference type="PANTHER" id="PTHR48073:SF2">
    <property type="entry name" value="O-SUCCINYLBENZOATE SYNTHASE"/>
    <property type="match status" value="1"/>
</dbReference>
<evidence type="ECO:0000259" key="6">
    <source>
        <dbReference type="SMART" id="SM00922"/>
    </source>
</evidence>
<keyword evidence="2 4" id="KW-0460">Magnesium</keyword>
<dbReference type="Gene3D" id="3.30.390.10">
    <property type="entry name" value="Enolase-like, N-terminal domain"/>
    <property type="match status" value="1"/>
</dbReference>
<evidence type="ECO:0000256" key="4">
    <source>
        <dbReference type="HAMAP-Rule" id="MF_00470"/>
    </source>
</evidence>
<evidence type="ECO:0000256" key="2">
    <source>
        <dbReference type="ARBA" id="ARBA00022842"/>
    </source>
</evidence>
<protein>
    <recommendedName>
        <fullName evidence="4 5">o-succinylbenzoate synthase</fullName>
        <shortName evidence="4">OSB synthase</shortName>
        <shortName evidence="4">OSBS</shortName>
        <ecNumber evidence="4 5">4.2.1.113</ecNumber>
    </recommendedName>
    <alternativeName>
        <fullName evidence="4">4-(2'-carboxyphenyl)-4-oxybutyric acid synthase</fullName>
    </alternativeName>
    <alternativeName>
        <fullName evidence="4">o-succinylbenzoic acid synthase</fullName>
    </alternativeName>
</protein>
<reference evidence="7" key="2">
    <citation type="journal article" date="2022" name="Microbiol. Resour. Announc.">
        <title>Metagenome Sequencing to Explore Phylogenomics of Terrestrial Cyanobacteria.</title>
        <authorList>
            <person name="Ward R.D."/>
            <person name="Stajich J.E."/>
            <person name="Johansen J.R."/>
            <person name="Huntemann M."/>
            <person name="Clum A."/>
            <person name="Foster B."/>
            <person name="Foster B."/>
            <person name="Roux S."/>
            <person name="Palaniappan K."/>
            <person name="Varghese N."/>
            <person name="Mukherjee S."/>
            <person name="Reddy T.B.K."/>
            <person name="Daum C."/>
            <person name="Copeland A."/>
            <person name="Chen I.A."/>
            <person name="Ivanova N.N."/>
            <person name="Kyrpides N.C."/>
            <person name="Shapiro N."/>
            <person name="Eloe-Fadrosh E.A."/>
            <person name="Pietrasiak N."/>
        </authorList>
    </citation>
    <scope>NUCLEOTIDE SEQUENCE</scope>
    <source>
        <strain evidence="7">UHER 2000/2452</strain>
    </source>
</reference>
<dbReference type="InterPro" id="IPR029017">
    <property type="entry name" value="Enolase-like_N"/>
</dbReference>
<comment type="pathway">
    <text evidence="4">Quinol/quinone metabolism; 1,4-dihydroxy-2-naphthoate biosynthesis; 1,4-dihydroxy-2-naphthoate from chorismate: step 4/7.</text>
</comment>
<comment type="caution">
    <text evidence="7">The sequence shown here is derived from an EMBL/GenBank/DDBJ whole genome shotgun (WGS) entry which is preliminary data.</text>
</comment>
<dbReference type="EMBL" id="JAHHHD010000001">
    <property type="protein sequence ID" value="MBW4657280.1"/>
    <property type="molecule type" value="Genomic_DNA"/>
</dbReference>
<dbReference type="CDD" id="cd03320">
    <property type="entry name" value="OSBS"/>
    <property type="match status" value="1"/>
</dbReference>
<dbReference type="GO" id="GO:0000287">
    <property type="term" value="F:magnesium ion binding"/>
    <property type="evidence" value="ECO:0007669"/>
    <property type="project" value="UniProtKB-UniRule"/>
</dbReference>
<feature type="active site" description="Proton donor" evidence="4">
    <location>
        <position position="138"/>
    </location>
</feature>
<dbReference type="Proteomes" id="UP000757435">
    <property type="component" value="Unassembled WGS sequence"/>
</dbReference>
<evidence type="ECO:0000313" key="7">
    <source>
        <dbReference type="EMBL" id="MBW4657280.1"/>
    </source>
</evidence>
<dbReference type="AlphaFoldDB" id="A0A951Q7F1"/>
<comment type="function">
    <text evidence="4">Converts 2-succinyl-6-hydroxy-2,4-cyclohexadiene-1-carboxylate (SHCHC) to 2-succinylbenzoate (OSB).</text>
</comment>
<dbReference type="GO" id="GO:0043748">
    <property type="term" value="F:O-succinylbenzoate synthase activity"/>
    <property type="evidence" value="ECO:0007669"/>
    <property type="project" value="UniProtKB-EC"/>
</dbReference>
<dbReference type="InterPro" id="IPR041338">
    <property type="entry name" value="OSBS_N"/>
</dbReference>
<feature type="binding site" evidence="4">
    <location>
        <position position="218"/>
    </location>
    <ligand>
        <name>Mg(2+)</name>
        <dbReference type="ChEBI" id="CHEBI:18420"/>
    </ligand>
</feature>
<dbReference type="Gene3D" id="3.20.20.120">
    <property type="entry name" value="Enolase-like C-terminal domain"/>
    <property type="match status" value="1"/>
</dbReference>
<reference evidence="7" key="1">
    <citation type="submission" date="2021-05" db="EMBL/GenBank/DDBJ databases">
        <authorList>
            <person name="Pietrasiak N."/>
            <person name="Ward R."/>
            <person name="Stajich J.E."/>
            <person name="Kurbessoian T."/>
        </authorList>
    </citation>
    <scope>NUCLEOTIDE SEQUENCE</scope>
    <source>
        <strain evidence="7">UHER 2000/2452</strain>
    </source>
</reference>
<dbReference type="SUPFAM" id="SSF51604">
    <property type="entry name" value="Enolase C-terminal domain-like"/>
    <property type="match status" value="1"/>
</dbReference>
<dbReference type="PANTHER" id="PTHR48073">
    <property type="entry name" value="O-SUCCINYLBENZOATE SYNTHASE-RELATED"/>
    <property type="match status" value="1"/>
</dbReference>
<evidence type="ECO:0000256" key="5">
    <source>
        <dbReference type="NCBIfam" id="TIGR01927"/>
    </source>
</evidence>
<name>A0A951Q7F1_9CYAN</name>
<dbReference type="GO" id="GO:0009234">
    <property type="term" value="P:menaquinone biosynthetic process"/>
    <property type="evidence" value="ECO:0007669"/>
    <property type="project" value="UniProtKB-UniRule"/>
</dbReference>
<dbReference type="SFLD" id="SFLDS00001">
    <property type="entry name" value="Enolase"/>
    <property type="match status" value="1"/>
</dbReference>